<keyword evidence="2" id="KW-0436">Ligase</keyword>
<dbReference type="Pfam" id="PF13193">
    <property type="entry name" value="AMP-binding_C"/>
    <property type="match status" value="1"/>
</dbReference>
<dbReference type="Proteomes" id="UP001634007">
    <property type="component" value="Unassembled WGS sequence"/>
</dbReference>
<dbReference type="PANTHER" id="PTHR24096:SF251">
    <property type="entry name" value="4-COUMARATE--COA LIGASE-LIKE 9"/>
    <property type="match status" value="1"/>
</dbReference>
<accession>A0ABD3IR55</accession>
<evidence type="ECO:0000259" key="5">
    <source>
        <dbReference type="Pfam" id="PF13193"/>
    </source>
</evidence>
<keyword evidence="7" id="KW-1185">Reference proteome</keyword>
<dbReference type="SUPFAM" id="SSF56801">
    <property type="entry name" value="Acetyl-CoA synthetase-like"/>
    <property type="match status" value="1"/>
</dbReference>
<dbReference type="Pfam" id="PF00501">
    <property type="entry name" value="AMP-binding"/>
    <property type="match status" value="1"/>
</dbReference>
<dbReference type="InterPro" id="IPR025110">
    <property type="entry name" value="AMP-bd_C"/>
</dbReference>
<feature type="domain" description="AMP-binding enzyme C-terminal" evidence="5">
    <location>
        <begin position="447"/>
        <end position="536"/>
    </location>
</feature>
<sequence length="554" mass="61683">MASMQMEENPSPHVKSRATFLIRFYLDQASFNLSLSTSSNSRHFFFRFDDSKKVLNLYQKKKVLNLYFPRPLFQICRAFGLPLSYPNLIKIKTFSDLQSFWIAIVIPSLHVPVIYFTLLSLRIVIHHLVGLSQPVLAFVTSQAAHKLPTLRHGIILIDSPQFESVLSRTGLKETDPVLRNVNRVTQADPATILYSSGTTGPVKGVLMTHGNMIAGLASARQAEPGAKPVLLFPLPLFHVYGFAGILKTFGMGATVVLMGKFEFEAMLKAVEKYRVGSLPVSPPAVLALVKSELIRKYGLSSLRTVMCSGAPLGKEVCERFQQQFPNVELVQGYALTESLLGSRLMGPDETKQYDSVGHLSDHMEAKIVDPVTREVLPPGCKGELWLRGPAIMKGYVGDDKATAETLDPDGWLKTGDLCYFDSEGFLYIVDRLKELIKYKAYQVPPAELEHLLQSHQQIAEAAVILYPDEEAGQVPMAFVVRKPGACVTGSKIMDFIAEQEWSSWIHLFWKTSSVAPHKKMRRVTFIRSIPKNPAGKILRRELINHALSAGSAKL</sequence>
<keyword evidence="3" id="KW-1133">Transmembrane helix</keyword>
<dbReference type="InterPro" id="IPR042099">
    <property type="entry name" value="ANL_N_sf"/>
</dbReference>
<dbReference type="Gene3D" id="3.40.50.12780">
    <property type="entry name" value="N-terminal domain of ligase-like"/>
    <property type="match status" value="1"/>
</dbReference>
<keyword evidence="3" id="KW-0472">Membrane</keyword>
<reference evidence="6 7" key="1">
    <citation type="submission" date="2024-11" db="EMBL/GenBank/DDBJ databases">
        <title>Chromosome-level genome assembly of Eucalyptus globulus Labill. provides insights into its genome evolution.</title>
        <authorList>
            <person name="Li X."/>
        </authorList>
    </citation>
    <scope>NUCLEOTIDE SEQUENCE [LARGE SCALE GENOMIC DNA]</scope>
    <source>
        <strain evidence="6">CL2024</strain>
        <tissue evidence="6">Fresh tender leaves</tissue>
    </source>
</reference>
<organism evidence="6 7">
    <name type="scientific">Eucalyptus globulus</name>
    <name type="common">Tasmanian blue gum</name>
    <dbReference type="NCBI Taxonomy" id="34317"/>
    <lineage>
        <taxon>Eukaryota</taxon>
        <taxon>Viridiplantae</taxon>
        <taxon>Streptophyta</taxon>
        <taxon>Embryophyta</taxon>
        <taxon>Tracheophyta</taxon>
        <taxon>Spermatophyta</taxon>
        <taxon>Magnoliopsida</taxon>
        <taxon>eudicotyledons</taxon>
        <taxon>Gunneridae</taxon>
        <taxon>Pentapetalae</taxon>
        <taxon>rosids</taxon>
        <taxon>malvids</taxon>
        <taxon>Myrtales</taxon>
        <taxon>Myrtaceae</taxon>
        <taxon>Myrtoideae</taxon>
        <taxon>Eucalypteae</taxon>
        <taxon>Eucalyptus</taxon>
    </lineage>
</organism>
<dbReference type="EMBL" id="JBJKBG010000011">
    <property type="protein sequence ID" value="KAL3716751.1"/>
    <property type="molecule type" value="Genomic_DNA"/>
</dbReference>
<evidence type="ECO:0000256" key="3">
    <source>
        <dbReference type="SAM" id="Phobius"/>
    </source>
</evidence>
<evidence type="ECO:0000256" key="2">
    <source>
        <dbReference type="ARBA" id="ARBA00022598"/>
    </source>
</evidence>
<dbReference type="GO" id="GO:0016874">
    <property type="term" value="F:ligase activity"/>
    <property type="evidence" value="ECO:0007669"/>
    <property type="project" value="UniProtKB-KW"/>
</dbReference>
<gene>
    <name evidence="6" type="ORF">ACJRO7_008349</name>
</gene>
<comment type="similarity">
    <text evidence="1">Belongs to the ATP-dependent AMP-binding enzyme family.</text>
</comment>
<dbReference type="Gene3D" id="3.30.300.30">
    <property type="match status" value="1"/>
</dbReference>
<dbReference type="PROSITE" id="PS00455">
    <property type="entry name" value="AMP_BINDING"/>
    <property type="match status" value="1"/>
</dbReference>
<evidence type="ECO:0000259" key="4">
    <source>
        <dbReference type="Pfam" id="PF00501"/>
    </source>
</evidence>
<evidence type="ECO:0000313" key="6">
    <source>
        <dbReference type="EMBL" id="KAL3716751.1"/>
    </source>
</evidence>
<proteinExistence type="inferred from homology"/>
<dbReference type="PANTHER" id="PTHR24096">
    <property type="entry name" value="LONG-CHAIN-FATTY-ACID--COA LIGASE"/>
    <property type="match status" value="1"/>
</dbReference>
<dbReference type="InterPro" id="IPR020845">
    <property type="entry name" value="AMP-binding_CS"/>
</dbReference>
<feature type="domain" description="AMP-dependent synthetase/ligase" evidence="4">
    <location>
        <begin position="126"/>
        <end position="395"/>
    </location>
</feature>
<keyword evidence="3" id="KW-0812">Transmembrane</keyword>
<feature type="transmembrane region" description="Helical" evidence="3">
    <location>
        <begin position="100"/>
        <end position="125"/>
    </location>
</feature>
<protein>
    <recommendedName>
        <fullName evidence="8">4-coumarate--CoA ligase</fullName>
    </recommendedName>
</protein>
<evidence type="ECO:0000313" key="7">
    <source>
        <dbReference type="Proteomes" id="UP001634007"/>
    </source>
</evidence>
<comment type="caution">
    <text evidence="6">The sequence shown here is derived from an EMBL/GenBank/DDBJ whole genome shotgun (WGS) entry which is preliminary data.</text>
</comment>
<dbReference type="AlphaFoldDB" id="A0ABD3IR55"/>
<name>A0ABD3IR55_EUCGL</name>
<evidence type="ECO:0000256" key="1">
    <source>
        <dbReference type="ARBA" id="ARBA00006432"/>
    </source>
</evidence>
<dbReference type="InterPro" id="IPR045851">
    <property type="entry name" value="AMP-bd_C_sf"/>
</dbReference>
<dbReference type="InterPro" id="IPR000873">
    <property type="entry name" value="AMP-dep_synth/lig_dom"/>
</dbReference>
<evidence type="ECO:0008006" key="8">
    <source>
        <dbReference type="Google" id="ProtNLM"/>
    </source>
</evidence>